<dbReference type="EMBL" id="JALLAZ020000482">
    <property type="protein sequence ID" value="KAL3794123.1"/>
    <property type="molecule type" value="Genomic_DNA"/>
</dbReference>
<comment type="caution">
    <text evidence="1">The sequence shown here is derived from an EMBL/GenBank/DDBJ whole genome shotgun (WGS) entry which is preliminary data.</text>
</comment>
<organism evidence="1 2">
    <name type="scientific">Stephanodiscus triporus</name>
    <dbReference type="NCBI Taxonomy" id="2934178"/>
    <lineage>
        <taxon>Eukaryota</taxon>
        <taxon>Sar</taxon>
        <taxon>Stramenopiles</taxon>
        <taxon>Ochrophyta</taxon>
        <taxon>Bacillariophyta</taxon>
        <taxon>Coscinodiscophyceae</taxon>
        <taxon>Thalassiosirophycidae</taxon>
        <taxon>Stephanodiscales</taxon>
        <taxon>Stephanodiscaceae</taxon>
        <taxon>Stephanodiscus</taxon>
    </lineage>
</organism>
<gene>
    <name evidence="1" type="ORF">ACHAW5_009957</name>
</gene>
<protein>
    <submittedName>
        <fullName evidence="1">Uncharacterized protein</fullName>
    </submittedName>
</protein>
<dbReference type="Proteomes" id="UP001530315">
    <property type="component" value="Unassembled WGS sequence"/>
</dbReference>
<sequence>MLRKLVAADNRGKEFTGWSCGWWVVYEAQRPSVLGVNASKALWHVLKEAGRDIRLCQGHIPPNKLAQYRQLAISKAEAKDLRVRKNSTLTTTIGDLQDQGIGQAYWPAVSPETSSLSSSTPRSSSTFAARSTSSFFQPQAKKFKSEGGLTQMKLCGNSVDPNAAGRMNIAIADFLHSHCLPFSLATDPKLAKIIEIGRTLGPHYKPPHRDNISGKTAGDSTGIAATVMQFWLKRKPRLLHDYSLAGYLLSPNPTIMAHASDNKTLHHDGAAEQLITKLLVDPSLVGNDWTIQRAKLNRYLL</sequence>
<keyword evidence="2" id="KW-1185">Reference proteome</keyword>
<reference evidence="1 2" key="1">
    <citation type="submission" date="2024-10" db="EMBL/GenBank/DDBJ databases">
        <title>Updated reference genomes for cyclostephanoid diatoms.</title>
        <authorList>
            <person name="Roberts W.R."/>
            <person name="Alverson A.J."/>
        </authorList>
    </citation>
    <scope>NUCLEOTIDE SEQUENCE [LARGE SCALE GENOMIC DNA]</scope>
    <source>
        <strain evidence="1 2">AJA276-08</strain>
    </source>
</reference>
<accession>A0ABD3Q103</accession>
<evidence type="ECO:0000313" key="1">
    <source>
        <dbReference type="EMBL" id="KAL3794123.1"/>
    </source>
</evidence>
<name>A0ABD3Q103_9STRA</name>
<dbReference type="AlphaFoldDB" id="A0ABD3Q103"/>
<evidence type="ECO:0000313" key="2">
    <source>
        <dbReference type="Proteomes" id="UP001530315"/>
    </source>
</evidence>
<proteinExistence type="predicted"/>